<dbReference type="SMART" id="SM00382">
    <property type="entry name" value="AAA"/>
    <property type="match status" value="1"/>
</dbReference>
<dbReference type="InterPro" id="IPR003439">
    <property type="entry name" value="ABC_transporter-like_ATP-bd"/>
</dbReference>
<accession>A0A3S2Y1H4</accession>
<evidence type="ECO:0000259" key="5">
    <source>
        <dbReference type="PROSITE" id="PS50893"/>
    </source>
</evidence>
<dbReference type="PROSITE" id="PS50893">
    <property type="entry name" value="ABC_TRANSPORTER_2"/>
    <property type="match status" value="1"/>
</dbReference>
<dbReference type="InterPro" id="IPR050166">
    <property type="entry name" value="ABC_transporter_ATP-bind"/>
</dbReference>
<evidence type="ECO:0000256" key="3">
    <source>
        <dbReference type="ARBA" id="ARBA00022741"/>
    </source>
</evidence>
<evidence type="ECO:0000256" key="2">
    <source>
        <dbReference type="ARBA" id="ARBA00022448"/>
    </source>
</evidence>
<dbReference type="PANTHER" id="PTHR42788:SF19">
    <property type="entry name" value="ALIPHATIC SULFONATES IMPORT ATP-BINDING PROTEIN SSUB 2"/>
    <property type="match status" value="1"/>
</dbReference>
<gene>
    <name evidence="6" type="ORF">EOI86_19620</name>
</gene>
<dbReference type="SUPFAM" id="SSF52540">
    <property type="entry name" value="P-loop containing nucleoside triphosphate hydrolases"/>
    <property type="match status" value="1"/>
</dbReference>
<name>A0A3S2Y1H4_9PROT</name>
<dbReference type="Gene3D" id="3.40.50.300">
    <property type="entry name" value="P-loop containing nucleotide triphosphate hydrolases"/>
    <property type="match status" value="1"/>
</dbReference>
<dbReference type="Pfam" id="PF00005">
    <property type="entry name" value="ABC_tran"/>
    <property type="match status" value="1"/>
</dbReference>
<keyword evidence="4 6" id="KW-0067">ATP-binding</keyword>
<evidence type="ECO:0000313" key="7">
    <source>
        <dbReference type="Proteomes" id="UP000287447"/>
    </source>
</evidence>
<proteinExistence type="inferred from homology"/>
<evidence type="ECO:0000313" key="6">
    <source>
        <dbReference type="EMBL" id="RVU35040.1"/>
    </source>
</evidence>
<evidence type="ECO:0000256" key="1">
    <source>
        <dbReference type="ARBA" id="ARBA00005417"/>
    </source>
</evidence>
<keyword evidence="7" id="KW-1185">Reference proteome</keyword>
<dbReference type="EMBL" id="SADE01000003">
    <property type="protein sequence ID" value="RVU35040.1"/>
    <property type="molecule type" value="Genomic_DNA"/>
</dbReference>
<dbReference type="PANTHER" id="PTHR42788">
    <property type="entry name" value="TAURINE IMPORT ATP-BINDING PROTEIN-RELATED"/>
    <property type="match status" value="1"/>
</dbReference>
<dbReference type="PROSITE" id="PS00211">
    <property type="entry name" value="ABC_TRANSPORTER_1"/>
    <property type="match status" value="1"/>
</dbReference>
<protein>
    <submittedName>
        <fullName evidence="6">ABC transporter ATP-binding protein</fullName>
    </submittedName>
</protein>
<dbReference type="GO" id="GO:0005524">
    <property type="term" value="F:ATP binding"/>
    <property type="evidence" value="ECO:0007669"/>
    <property type="project" value="UniProtKB-KW"/>
</dbReference>
<feature type="domain" description="ABC transporter" evidence="5">
    <location>
        <begin position="15"/>
        <end position="242"/>
    </location>
</feature>
<reference evidence="7" key="1">
    <citation type="submission" date="2019-01" db="EMBL/GenBank/DDBJ databases">
        <title>Gri0909 isolated from a small marine red alga.</title>
        <authorList>
            <person name="Kim J."/>
            <person name="Jeong S.E."/>
            <person name="Jeon C.O."/>
        </authorList>
    </citation>
    <scope>NUCLEOTIDE SEQUENCE [LARGE SCALE GENOMIC DNA]</scope>
    <source>
        <strain evidence="7">Gri0909</strain>
    </source>
</reference>
<keyword evidence="3" id="KW-0547">Nucleotide-binding</keyword>
<keyword evidence="2" id="KW-0813">Transport</keyword>
<sequence>MHSPFPDKPQTAPSIVLTGGHLRFAGKEVFHNLHLTLPAAKWSCLLGPSGVGKTSLLRQLAGLRAEDGEMEGTVAAGDGAPLPERIAYMAQQDLLLPWATVLENVLIGRKLRGEPIRPQDRDKAMAILADVDVAREADALPAALSGGMRQRVALARTLFEDRPVILMDEPFSSLDAITRRRLQDLAVRLLAGRTVLLVTHDPMEALRVGDDILLLKGSPARIQAPMSPTGSAPRQEDRDGLWPLYAELLKQLGAAA</sequence>
<comment type="similarity">
    <text evidence="1">Belongs to the ABC transporter superfamily.</text>
</comment>
<dbReference type="AlphaFoldDB" id="A0A3S2Y1H4"/>
<dbReference type="OrthoDB" id="8016555at2"/>
<dbReference type="InterPro" id="IPR017871">
    <property type="entry name" value="ABC_transporter-like_CS"/>
</dbReference>
<dbReference type="RefSeq" id="WP_127767361.1">
    <property type="nucleotide sequence ID" value="NZ_SADE01000003.1"/>
</dbReference>
<comment type="caution">
    <text evidence="6">The sequence shown here is derived from an EMBL/GenBank/DDBJ whole genome shotgun (WGS) entry which is preliminary data.</text>
</comment>
<dbReference type="InterPro" id="IPR027417">
    <property type="entry name" value="P-loop_NTPase"/>
</dbReference>
<dbReference type="GO" id="GO:0016887">
    <property type="term" value="F:ATP hydrolysis activity"/>
    <property type="evidence" value="ECO:0007669"/>
    <property type="project" value="InterPro"/>
</dbReference>
<dbReference type="Proteomes" id="UP000287447">
    <property type="component" value="Unassembled WGS sequence"/>
</dbReference>
<evidence type="ECO:0000256" key="4">
    <source>
        <dbReference type="ARBA" id="ARBA00022840"/>
    </source>
</evidence>
<organism evidence="6 7">
    <name type="scientific">Hwanghaeella grinnelliae</name>
    <dbReference type="NCBI Taxonomy" id="2500179"/>
    <lineage>
        <taxon>Bacteria</taxon>
        <taxon>Pseudomonadati</taxon>
        <taxon>Pseudomonadota</taxon>
        <taxon>Alphaproteobacteria</taxon>
        <taxon>Rhodospirillales</taxon>
        <taxon>Rhodospirillaceae</taxon>
        <taxon>Hwanghaeella</taxon>
    </lineage>
</organism>
<dbReference type="InterPro" id="IPR003593">
    <property type="entry name" value="AAA+_ATPase"/>
</dbReference>